<comment type="caution">
    <text evidence="1">The sequence shown here is derived from an EMBL/GenBank/DDBJ whole genome shotgun (WGS) entry which is preliminary data.</text>
</comment>
<reference evidence="1" key="1">
    <citation type="journal article" date="2023" name="bioRxiv">
        <title>Improved chromosome-level genome assembly for marigold (Tagetes erecta).</title>
        <authorList>
            <person name="Jiang F."/>
            <person name="Yuan L."/>
            <person name="Wang S."/>
            <person name="Wang H."/>
            <person name="Xu D."/>
            <person name="Wang A."/>
            <person name="Fan W."/>
        </authorList>
    </citation>
    <scope>NUCLEOTIDE SEQUENCE</scope>
    <source>
        <strain evidence="1">WSJ</strain>
        <tissue evidence="1">Leaf</tissue>
    </source>
</reference>
<evidence type="ECO:0000313" key="1">
    <source>
        <dbReference type="EMBL" id="KAK1425311.1"/>
    </source>
</evidence>
<proteinExistence type="predicted"/>
<keyword evidence="2" id="KW-1185">Reference proteome</keyword>
<organism evidence="1 2">
    <name type="scientific">Tagetes erecta</name>
    <name type="common">African marigold</name>
    <dbReference type="NCBI Taxonomy" id="13708"/>
    <lineage>
        <taxon>Eukaryota</taxon>
        <taxon>Viridiplantae</taxon>
        <taxon>Streptophyta</taxon>
        <taxon>Embryophyta</taxon>
        <taxon>Tracheophyta</taxon>
        <taxon>Spermatophyta</taxon>
        <taxon>Magnoliopsida</taxon>
        <taxon>eudicotyledons</taxon>
        <taxon>Gunneridae</taxon>
        <taxon>Pentapetalae</taxon>
        <taxon>asterids</taxon>
        <taxon>campanulids</taxon>
        <taxon>Asterales</taxon>
        <taxon>Asteraceae</taxon>
        <taxon>Asteroideae</taxon>
        <taxon>Heliantheae alliance</taxon>
        <taxon>Tageteae</taxon>
        <taxon>Tagetes</taxon>
    </lineage>
</organism>
<dbReference type="AlphaFoldDB" id="A0AAD8NYF1"/>
<sequence length="91" mass="10697">MFLFFYIGVWRLDLVFLFHRSHNMSPCDRVQSNYREVKHVRLTSGLFYGLAILPIYPHKKSAPYFLKGHVTSFVPSWLRLATSLYGLAILF</sequence>
<evidence type="ECO:0000313" key="2">
    <source>
        <dbReference type="Proteomes" id="UP001229421"/>
    </source>
</evidence>
<gene>
    <name evidence="1" type="ORF">QVD17_20662</name>
</gene>
<name>A0AAD8NYF1_TARER</name>
<dbReference type="EMBL" id="JAUHHV010000005">
    <property type="protein sequence ID" value="KAK1425311.1"/>
    <property type="molecule type" value="Genomic_DNA"/>
</dbReference>
<dbReference type="Proteomes" id="UP001229421">
    <property type="component" value="Unassembled WGS sequence"/>
</dbReference>
<accession>A0AAD8NYF1</accession>
<protein>
    <submittedName>
        <fullName evidence="1">Uncharacterized protein</fullName>
    </submittedName>
</protein>